<dbReference type="InterPro" id="IPR014895">
    <property type="entry name" value="Alginate_lyase_2"/>
</dbReference>
<dbReference type="PROSITE" id="PS51257">
    <property type="entry name" value="PROKAR_LIPOPROTEIN"/>
    <property type="match status" value="1"/>
</dbReference>
<dbReference type="GO" id="GO:0016829">
    <property type="term" value="F:lyase activity"/>
    <property type="evidence" value="ECO:0007669"/>
    <property type="project" value="UniProtKB-KW"/>
</dbReference>
<feature type="domain" description="Alginate lyase 2" evidence="1">
    <location>
        <begin position="63"/>
        <end position="299"/>
    </location>
</feature>
<gene>
    <name evidence="2" type="ORF">ACFSR1_14570</name>
</gene>
<dbReference type="RefSeq" id="WP_378293709.1">
    <property type="nucleotide sequence ID" value="NZ_JBHULE010000019.1"/>
</dbReference>
<keyword evidence="3" id="KW-1185">Reference proteome</keyword>
<keyword evidence="2" id="KW-0456">Lyase</keyword>
<dbReference type="Proteomes" id="UP001597319">
    <property type="component" value="Unassembled WGS sequence"/>
</dbReference>
<evidence type="ECO:0000313" key="3">
    <source>
        <dbReference type="Proteomes" id="UP001597319"/>
    </source>
</evidence>
<sequence length="301" mass="33797">MKRSYQIICNRTKKPFILVLSTILMISCVNDDLQIIAEDTETHTESISKAADSPYDKLELSDSDWKIQLPIEKNPKSCSGKTYNYGVLNVSNSSLQNGYSHSTYFDVYDQYSVEFVTPGKGPTTSCGTRGPRTELRQNTEWNTNGNNTRTLKLKLRITQFSDSGQLGFAQIHTGSDDLMLLYAQRISTSSNQFYLKMRGDAVKRGADRLNSDGFLTNSSGSRLKFNMNTAYEFKIQSGNNRIKVQTKNSSGNFYTLYNDPTLEDSSTAHFKSGIYILNNTSGSGQKDGTAKVRFYTVDYDN</sequence>
<dbReference type="Gene3D" id="2.60.120.200">
    <property type="match status" value="1"/>
</dbReference>
<evidence type="ECO:0000259" key="1">
    <source>
        <dbReference type="Pfam" id="PF08787"/>
    </source>
</evidence>
<organism evidence="2 3">
    <name type="scientific">Aquimarina rubra</name>
    <dbReference type="NCBI Taxonomy" id="1920033"/>
    <lineage>
        <taxon>Bacteria</taxon>
        <taxon>Pseudomonadati</taxon>
        <taxon>Bacteroidota</taxon>
        <taxon>Flavobacteriia</taxon>
        <taxon>Flavobacteriales</taxon>
        <taxon>Flavobacteriaceae</taxon>
        <taxon>Aquimarina</taxon>
    </lineage>
</organism>
<dbReference type="InterPro" id="IPR013320">
    <property type="entry name" value="ConA-like_dom_sf"/>
</dbReference>
<dbReference type="EMBL" id="JBHULE010000019">
    <property type="protein sequence ID" value="MFD2563901.1"/>
    <property type="molecule type" value="Genomic_DNA"/>
</dbReference>
<reference evidence="3" key="1">
    <citation type="journal article" date="2019" name="Int. J. Syst. Evol. Microbiol.">
        <title>The Global Catalogue of Microorganisms (GCM) 10K type strain sequencing project: providing services to taxonomists for standard genome sequencing and annotation.</title>
        <authorList>
            <consortium name="The Broad Institute Genomics Platform"/>
            <consortium name="The Broad Institute Genome Sequencing Center for Infectious Disease"/>
            <person name="Wu L."/>
            <person name="Ma J."/>
        </authorList>
    </citation>
    <scope>NUCLEOTIDE SEQUENCE [LARGE SCALE GENOMIC DNA]</scope>
    <source>
        <strain evidence="3">KCTC 52274</strain>
    </source>
</reference>
<dbReference type="SUPFAM" id="SSF49899">
    <property type="entry name" value="Concanavalin A-like lectins/glucanases"/>
    <property type="match status" value="1"/>
</dbReference>
<name>A0ABW5LJB0_9FLAO</name>
<dbReference type="Pfam" id="PF08787">
    <property type="entry name" value="Alginate_lyase2"/>
    <property type="match status" value="1"/>
</dbReference>
<proteinExistence type="predicted"/>
<evidence type="ECO:0000313" key="2">
    <source>
        <dbReference type="EMBL" id="MFD2563901.1"/>
    </source>
</evidence>
<accession>A0ABW5LJB0</accession>
<protein>
    <submittedName>
        <fullName evidence="2">Polysaccharide lyase family 7 protein</fullName>
    </submittedName>
</protein>
<comment type="caution">
    <text evidence="2">The sequence shown here is derived from an EMBL/GenBank/DDBJ whole genome shotgun (WGS) entry which is preliminary data.</text>
</comment>